<organism evidence="2 5">
    <name type="scientific">Pectobacterium betavasculorum</name>
    <dbReference type="NCBI Taxonomy" id="55207"/>
    <lineage>
        <taxon>Bacteria</taxon>
        <taxon>Pseudomonadati</taxon>
        <taxon>Pseudomonadota</taxon>
        <taxon>Gammaproteobacteria</taxon>
        <taxon>Enterobacterales</taxon>
        <taxon>Pectobacteriaceae</taxon>
        <taxon>Pectobacterium</taxon>
    </lineage>
</organism>
<dbReference type="InterPro" id="IPR006528">
    <property type="entry name" value="Phage_head_morphogenesis_dom"/>
</dbReference>
<dbReference type="Pfam" id="PF04233">
    <property type="entry name" value="Phage_Mu_F"/>
    <property type="match status" value="1"/>
</dbReference>
<protein>
    <submittedName>
        <fullName evidence="2">Phage head morphogenesis protein</fullName>
    </submittedName>
</protein>
<comment type="caution">
    <text evidence="2">The sequence shown here is derived from an EMBL/GenBank/DDBJ whole genome shotgun (WGS) entry which is preliminary data.</text>
</comment>
<gene>
    <name evidence="3" type="ORF">JV35_12910</name>
    <name evidence="2" type="ORF">KP22_06610</name>
</gene>
<reference evidence="4 5" key="1">
    <citation type="submission" date="2014-08" db="EMBL/GenBank/DDBJ databases">
        <title>Genome sequences of NCPPB Pectobacterium isolates.</title>
        <authorList>
            <person name="Glover R.H."/>
            <person name="Sapp M."/>
            <person name="Elphinstone J."/>
        </authorList>
    </citation>
    <scope>NUCLEOTIDE SEQUENCE [LARGE SCALE GENOMIC DNA]</scope>
    <source>
        <strain evidence="3 4">NCPPB 2793</strain>
        <strain evidence="2 5">NCPPB 2795</strain>
    </source>
</reference>
<evidence type="ECO:0000313" key="4">
    <source>
        <dbReference type="Proteomes" id="UP000032869"/>
    </source>
</evidence>
<dbReference type="EMBL" id="JQHM01000001">
    <property type="protein sequence ID" value="KFX07756.1"/>
    <property type="molecule type" value="Genomic_DNA"/>
</dbReference>
<dbReference type="AlphaFoldDB" id="A0A093SCA0"/>
<evidence type="ECO:0000313" key="3">
    <source>
        <dbReference type="EMBL" id="KFX19811.1"/>
    </source>
</evidence>
<name>A0A093SCA0_9GAMM</name>
<dbReference type="Proteomes" id="UP000032874">
    <property type="component" value="Unassembled WGS sequence"/>
</dbReference>
<accession>A0A093SCA0</accession>
<feature type="domain" description="Phage head morphogenesis" evidence="1">
    <location>
        <begin position="59"/>
        <end position="190"/>
    </location>
</feature>
<evidence type="ECO:0000259" key="1">
    <source>
        <dbReference type="Pfam" id="PF04233"/>
    </source>
</evidence>
<dbReference type="NCBIfam" id="TIGR01641">
    <property type="entry name" value="phageSPP1_gp7"/>
    <property type="match status" value="1"/>
</dbReference>
<dbReference type="RefSeq" id="WP_039305121.1">
    <property type="nucleotide sequence ID" value="NZ_JQHL01000005.1"/>
</dbReference>
<evidence type="ECO:0000313" key="5">
    <source>
        <dbReference type="Proteomes" id="UP000032874"/>
    </source>
</evidence>
<proteinExistence type="predicted"/>
<evidence type="ECO:0000313" key="2">
    <source>
        <dbReference type="EMBL" id="KFX07756.1"/>
    </source>
</evidence>
<dbReference type="OrthoDB" id="9813502at2"/>
<dbReference type="EMBL" id="JQHL01000005">
    <property type="protein sequence ID" value="KFX19811.1"/>
    <property type="molecule type" value="Genomic_DNA"/>
</dbReference>
<dbReference type="Proteomes" id="UP000032869">
    <property type="component" value="Unassembled WGS sequence"/>
</dbReference>
<sequence length="273" mass="31200">MSITATELAYCMTLPPKRAISYLQAKGYAISWDWEEVWQDAHARAFTVAKVTRLDILEDIRRALQETLDGGKTDRWFHKELEPVLQKKGWWGPRDTTDPVTGEPVTIQQGSPWRLDTIFRTNMSVLYSSGRWAEQMENIDDRPYGMYNAIRDTHTRHSHLALHGMVFRLDDPFWQAFYPPNGWRCRCSVIALSQHDIERRGLKVANAINAMGWELKLVSEKTGEMQRVATFNTGSTKISTDLGWSYAPGAAYRPDLARYQGGLTSLAKQELSS</sequence>
<dbReference type="eggNOG" id="COG2369">
    <property type="taxonomic scope" value="Bacteria"/>
</dbReference>
<keyword evidence="4" id="KW-1185">Reference proteome</keyword>
<dbReference type="STRING" id="55207.KP22_06610"/>